<gene>
    <name evidence="2" type="ORF">IPV69_22940</name>
</gene>
<keyword evidence="1" id="KW-0812">Transmembrane</keyword>
<dbReference type="GO" id="GO:0043190">
    <property type="term" value="C:ATP-binding cassette (ABC) transporter complex"/>
    <property type="evidence" value="ECO:0007669"/>
    <property type="project" value="InterPro"/>
</dbReference>
<sequence length="262" mass="28095">MRFLGWIGSSAIDIVRRWIYLASVIYSVLMLVSRPTTWRRTVREVLARQILFTGVEAVRFTAAIAFFVGIAVVVQAQLWLQKIGQVTAVGPLLVAVIVREVGPLLANVIVLVRSGNAITVELANMRQTGELRVLDAQGLDPLLYLVVPRVIGVMLSVFCLSVILITTSLLTGYIVALALDLKVGTPAFFLRGILSAITAADVPSVAARSLLPGMIAACICCTEGLSVGGAQTDVPRAVTRAVQRSFVSLFVTSVLISVVTYV</sequence>
<accession>A0A7M2WU45</accession>
<feature type="transmembrane region" description="Helical" evidence="1">
    <location>
        <begin position="92"/>
        <end position="112"/>
    </location>
</feature>
<keyword evidence="3" id="KW-1185">Reference proteome</keyword>
<keyword evidence="1" id="KW-1133">Transmembrane helix</keyword>
<keyword evidence="1" id="KW-0472">Membrane</keyword>
<dbReference type="Pfam" id="PF02405">
    <property type="entry name" value="MlaE"/>
    <property type="match status" value="1"/>
</dbReference>
<evidence type="ECO:0000313" key="3">
    <source>
        <dbReference type="Proteomes" id="UP000593765"/>
    </source>
</evidence>
<dbReference type="GO" id="GO:0005548">
    <property type="term" value="F:phospholipid transporter activity"/>
    <property type="evidence" value="ECO:0007669"/>
    <property type="project" value="TreeGrafter"/>
</dbReference>
<protein>
    <submittedName>
        <fullName evidence="2">ABC transporter permease</fullName>
    </submittedName>
</protein>
<dbReference type="Proteomes" id="UP000593765">
    <property type="component" value="Chromosome"/>
</dbReference>
<dbReference type="PANTHER" id="PTHR30188">
    <property type="entry name" value="ABC TRANSPORTER PERMEASE PROTEIN-RELATED"/>
    <property type="match status" value="1"/>
</dbReference>
<evidence type="ECO:0000256" key="1">
    <source>
        <dbReference type="SAM" id="Phobius"/>
    </source>
</evidence>
<dbReference type="InterPro" id="IPR030802">
    <property type="entry name" value="Permease_MalE"/>
</dbReference>
<reference evidence="2 3" key="1">
    <citation type="submission" date="2020-10" db="EMBL/GenBank/DDBJ databases">
        <title>Wide distribution of Phycisphaera-like planctomycetes from WD2101 soil group in peatlands and genome analysis of the first cultivated representative.</title>
        <authorList>
            <person name="Dedysh S.N."/>
            <person name="Beletsky A.V."/>
            <person name="Ivanova A."/>
            <person name="Kulichevskaya I.S."/>
            <person name="Suzina N.E."/>
            <person name="Philippov D.A."/>
            <person name="Rakitin A.L."/>
            <person name="Mardanov A.V."/>
            <person name="Ravin N.V."/>
        </authorList>
    </citation>
    <scope>NUCLEOTIDE SEQUENCE [LARGE SCALE GENOMIC DNA]</scope>
    <source>
        <strain evidence="2 3">M1803</strain>
    </source>
</reference>
<dbReference type="PANTHER" id="PTHR30188:SF4">
    <property type="entry name" value="PROTEIN TRIGALACTOSYLDIACYLGLYCEROL 1, CHLOROPLASTIC"/>
    <property type="match status" value="1"/>
</dbReference>
<feature type="transmembrane region" description="Helical" evidence="1">
    <location>
        <begin position="57"/>
        <end position="80"/>
    </location>
</feature>
<dbReference type="AlphaFoldDB" id="A0A7M2WU45"/>
<dbReference type="KEGG" id="hbs:IPV69_22940"/>
<feature type="transmembrane region" description="Helical" evidence="1">
    <location>
        <begin position="18"/>
        <end position="37"/>
    </location>
</feature>
<dbReference type="EMBL" id="CP063458">
    <property type="protein sequence ID" value="QOV89047.1"/>
    <property type="molecule type" value="Genomic_DNA"/>
</dbReference>
<organism evidence="2 3">
    <name type="scientific">Humisphaera borealis</name>
    <dbReference type="NCBI Taxonomy" id="2807512"/>
    <lineage>
        <taxon>Bacteria</taxon>
        <taxon>Pseudomonadati</taxon>
        <taxon>Planctomycetota</taxon>
        <taxon>Phycisphaerae</taxon>
        <taxon>Tepidisphaerales</taxon>
        <taxon>Tepidisphaeraceae</taxon>
        <taxon>Humisphaera</taxon>
    </lineage>
</organism>
<name>A0A7M2WU45_9BACT</name>
<dbReference type="RefSeq" id="WP_206292061.1">
    <property type="nucleotide sequence ID" value="NZ_CP063458.1"/>
</dbReference>
<proteinExistence type="predicted"/>
<evidence type="ECO:0000313" key="2">
    <source>
        <dbReference type="EMBL" id="QOV89047.1"/>
    </source>
</evidence>
<feature type="transmembrane region" description="Helical" evidence="1">
    <location>
        <begin position="150"/>
        <end position="176"/>
    </location>
</feature>